<reference evidence="1 2" key="1">
    <citation type="submission" date="2019-12" db="EMBL/GenBank/DDBJ databases">
        <authorList>
            <person name="Alioto T."/>
            <person name="Alioto T."/>
            <person name="Gomez Garrido J."/>
        </authorList>
    </citation>
    <scope>NUCLEOTIDE SEQUENCE [LARGE SCALE GENOMIC DNA]</scope>
</reference>
<dbReference type="Gramene" id="OE9A091306T1">
    <property type="protein sequence ID" value="OE9A091306C1"/>
    <property type="gene ID" value="OE9A091306"/>
</dbReference>
<name>A0A8S0TA49_OLEEU</name>
<comment type="caution">
    <text evidence="1">The sequence shown here is derived from an EMBL/GenBank/DDBJ whole genome shotgun (WGS) entry which is preliminary data.</text>
</comment>
<evidence type="ECO:0000313" key="2">
    <source>
        <dbReference type="Proteomes" id="UP000594638"/>
    </source>
</evidence>
<accession>A0A8S0TA49</accession>
<dbReference type="EMBL" id="CACTIH010005785">
    <property type="protein sequence ID" value="CAA3001825.1"/>
    <property type="molecule type" value="Genomic_DNA"/>
</dbReference>
<sequence>AFLGSLWVMVRQGRSLIFKHFRATFGHDVQAMFRTCLDHGHGVQAMFGTRPDRS</sequence>
<protein>
    <submittedName>
        <fullName evidence="1">Uncharacterized protein</fullName>
    </submittedName>
</protein>
<dbReference type="AlphaFoldDB" id="A0A8S0TA49"/>
<organism evidence="1 2">
    <name type="scientific">Olea europaea subsp. europaea</name>
    <dbReference type="NCBI Taxonomy" id="158383"/>
    <lineage>
        <taxon>Eukaryota</taxon>
        <taxon>Viridiplantae</taxon>
        <taxon>Streptophyta</taxon>
        <taxon>Embryophyta</taxon>
        <taxon>Tracheophyta</taxon>
        <taxon>Spermatophyta</taxon>
        <taxon>Magnoliopsida</taxon>
        <taxon>eudicotyledons</taxon>
        <taxon>Gunneridae</taxon>
        <taxon>Pentapetalae</taxon>
        <taxon>asterids</taxon>
        <taxon>lamiids</taxon>
        <taxon>Lamiales</taxon>
        <taxon>Oleaceae</taxon>
        <taxon>Oleeae</taxon>
        <taxon>Olea</taxon>
    </lineage>
</organism>
<keyword evidence="2" id="KW-1185">Reference proteome</keyword>
<proteinExistence type="predicted"/>
<feature type="non-terminal residue" evidence="1">
    <location>
        <position position="54"/>
    </location>
</feature>
<evidence type="ECO:0000313" key="1">
    <source>
        <dbReference type="EMBL" id="CAA3001825.1"/>
    </source>
</evidence>
<feature type="non-terminal residue" evidence="1">
    <location>
        <position position="1"/>
    </location>
</feature>
<gene>
    <name evidence="1" type="ORF">OLEA9_A091306</name>
</gene>
<dbReference type="Proteomes" id="UP000594638">
    <property type="component" value="Unassembled WGS sequence"/>
</dbReference>